<gene>
    <name evidence="1" type="ORF">Pka01_53750</name>
</gene>
<sequence>MSGQLAVNELSIVSEHHDKLLSFHEGAFCGFDDLLIAVADYLVHHQPPPVALDHRTQSCEKVREGDKIPSRQHWKVRPLSAIEWPPLGSAPLVQL</sequence>
<organism evidence="1 2">
    <name type="scientific">Planotetraspora kaengkrachanensis</name>
    <dbReference type="NCBI Taxonomy" id="575193"/>
    <lineage>
        <taxon>Bacteria</taxon>
        <taxon>Bacillati</taxon>
        <taxon>Actinomycetota</taxon>
        <taxon>Actinomycetes</taxon>
        <taxon>Streptosporangiales</taxon>
        <taxon>Streptosporangiaceae</taxon>
        <taxon>Planotetraspora</taxon>
    </lineage>
</organism>
<protein>
    <submittedName>
        <fullName evidence="1">Uncharacterized protein</fullName>
    </submittedName>
</protein>
<proteinExistence type="predicted"/>
<name>A0A8J3PWJ5_9ACTN</name>
<dbReference type="EMBL" id="BONV01000028">
    <property type="protein sequence ID" value="GIG82248.1"/>
    <property type="molecule type" value="Genomic_DNA"/>
</dbReference>
<dbReference type="Proteomes" id="UP000630097">
    <property type="component" value="Unassembled WGS sequence"/>
</dbReference>
<keyword evidence="2" id="KW-1185">Reference proteome</keyword>
<accession>A0A8J3PWJ5</accession>
<reference evidence="1 2" key="1">
    <citation type="submission" date="2021-01" db="EMBL/GenBank/DDBJ databases">
        <title>Whole genome shotgun sequence of Planotetraspora kaengkrachanensis NBRC 104272.</title>
        <authorList>
            <person name="Komaki H."/>
            <person name="Tamura T."/>
        </authorList>
    </citation>
    <scope>NUCLEOTIDE SEQUENCE [LARGE SCALE GENOMIC DNA]</scope>
    <source>
        <strain evidence="1 2">NBRC 104272</strain>
    </source>
</reference>
<evidence type="ECO:0000313" key="2">
    <source>
        <dbReference type="Proteomes" id="UP000630097"/>
    </source>
</evidence>
<dbReference type="AlphaFoldDB" id="A0A8J3PWJ5"/>
<comment type="caution">
    <text evidence="1">The sequence shown here is derived from an EMBL/GenBank/DDBJ whole genome shotgun (WGS) entry which is preliminary data.</text>
</comment>
<evidence type="ECO:0000313" key="1">
    <source>
        <dbReference type="EMBL" id="GIG82248.1"/>
    </source>
</evidence>